<dbReference type="InterPro" id="IPR036861">
    <property type="entry name" value="Endochitinase-like_sf"/>
</dbReference>
<dbReference type="GO" id="GO:0016998">
    <property type="term" value="P:cell wall macromolecule catabolic process"/>
    <property type="evidence" value="ECO:0007669"/>
    <property type="project" value="InterPro"/>
</dbReference>
<evidence type="ECO:0000313" key="15">
    <source>
        <dbReference type="EMBL" id="PON33470.1"/>
    </source>
</evidence>
<dbReference type="InterPro" id="IPR000726">
    <property type="entry name" value="Glyco_hydro_19_cat"/>
</dbReference>
<evidence type="ECO:0000256" key="2">
    <source>
        <dbReference type="ARBA" id="ARBA00012729"/>
    </source>
</evidence>
<evidence type="ECO:0000256" key="12">
    <source>
        <dbReference type="PROSITE-ProRule" id="PRU00261"/>
    </source>
</evidence>
<keyword evidence="3 12" id="KW-0147">Chitin-binding</keyword>
<dbReference type="PROSITE" id="PS00026">
    <property type="entry name" value="CHIT_BIND_I_1"/>
    <property type="match status" value="1"/>
</dbReference>
<dbReference type="InterPro" id="IPR016283">
    <property type="entry name" value="Glyco_hydro_19"/>
</dbReference>
<sequence length="198" mass="21878">MGKTMKQRCCLVIVTLVSSLLATSAYQYQCGNQVDFARVCEDGNCCSTDGFCGTGDQYCSVELCQSQCPDPTEDPHDVSAFITAAVFDTLIPNRNDIRCPGHGFYTYESFLEAARRFPEFGTTGSYENRRRELAAFFGQTSALTGEGWPGADNGGEFAWGYCFVDLNYTGYYCIEGVHGNWPCVEGKSYRPRGPIQLT</sequence>
<dbReference type="Gene3D" id="3.30.20.10">
    <property type="entry name" value="Endochitinase, domain 2"/>
    <property type="match status" value="1"/>
</dbReference>
<dbReference type="STRING" id="3476.A0A2P5AAA0"/>
<dbReference type="Pfam" id="PF00182">
    <property type="entry name" value="Glyco_hydro_19"/>
    <property type="match status" value="1"/>
</dbReference>
<dbReference type="EC" id="3.2.1.14" evidence="2"/>
<dbReference type="OrthoDB" id="778261at2759"/>
<evidence type="ECO:0000256" key="10">
    <source>
        <dbReference type="ARBA" id="ARBA00023326"/>
    </source>
</evidence>
<feature type="disulfide bond" evidence="11">
    <location>
        <begin position="99"/>
        <end position="162"/>
    </location>
</feature>
<keyword evidence="8" id="KW-0119">Carbohydrate metabolism</keyword>
<accession>A0A2P5AAA0</accession>
<dbReference type="PANTHER" id="PTHR22595:SF171">
    <property type="entry name" value="BASIC ENDOCHITINASE B"/>
    <property type="match status" value="1"/>
</dbReference>
<evidence type="ECO:0000256" key="13">
    <source>
        <dbReference type="SAM" id="SignalP"/>
    </source>
</evidence>
<reference evidence="16" key="1">
    <citation type="submission" date="2016-06" db="EMBL/GenBank/DDBJ databases">
        <title>Parallel loss of symbiosis genes in relatives of nitrogen-fixing non-legume Parasponia.</title>
        <authorList>
            <person name="Van Velzen R."/>
            <person name="Holmer R."/>
            <person name="Bu F."/>
            <person name="Rutten L."/>
            <person name="Van Zeijl A."/>
            <person name="Liu W."/>
            <person name="Santuari L."/>
            <person name="Cao Q."/>
            <person name="Sharma T."/>
            <person name="Shen D."/>
            <person name="Roswanjaya Y."/>
            <person name="Wardhani T."/>
            <person name="Kalhor M.S."/>
            <person name="Jansen J."/>
            <person name="Van den Hoogen J."/>
            <person name="Gungor B."/>
            <person name="Hartog M."/>
            <person name="Hontelez J."/>
            <person name="Verver J."/>
            <person name="Yang W.-C."/>
            <person name="Schijlen E."/>
            <person name="Repin R."/>
            <person name="Schilthuizen M."/>
            <person name="Schranz E."/>
            <person name="Heidstra R."/>
            <person name="Miyata K."/>
            <person name="Fedorova E."/>
            <person name="Kohlen W."/>
            <person name="Bisseling T."/>
            <person name="Smit S."/>
            <person name="Geurts R."/>
        </authorList>
    </citation>
    <scope>NUCLEOTIDE SEQUENCE [LARGE SCALE GENOMIC DNA]</scope>
    <source>
        <strain evidence="16">cv. WU1-14</strain>
    </source>
</reference>
<gene>
    <name evidence="15" type="ORF">PanWU01x14_352470</name>
</gene>
<dbReference type="InterPro" id="IPR001002">
    <property type="entry name" value="Chitin-bd_1"/>
</dbReference>
<keyword evidence="6" id="KW-0146">Chitin degradation</keyword>
<dbReference type="InterPro" id="IPR018371">
    <property type="entry name" value="Chitin-binding_1_CS"/>
</dbReference>
<dbReference type="InterPro" id="IPR023346">
    <property type="entry name" value="Lysozyme-like_dom_sf"/>
</dbReference>
<dbReference type="GO" id="GO:0008843">
    <property type="term" value="F:endochitinase activity"/>
    <property type="evidence" value="ECO:0007669"/>
    <property type="project" value="UniProtKB-EC"/>
</dbReference>
<organism evidence="15 16">
    <name type="scientific">Parasponia andersonii</name>
    <name type="common">Sponia andersonii</name>
    <dbReference type="NCBI Taxonomy" id="3476"/>
    <lineage>
        <taxon>Eukaryota</taxon>
        <taxon>Viridiplantae</taxon>
        <taxon>Streptophyta</taxon>
        <taxon>Embryophyta</taxon>
        <taxon>Tracheophyta</taxon>
        <taxon>Spermatophyta</taxon>
        <taxon>Magnoliopsida</taxon>
        <taxon>eudicotyledons</taxon>
        <taxon>Gunneridae</taxon>
        <taxon>Pentapetalae</taxon>
        <taxon>rosids</taxon>
        <taxon>fabids</taxon>
        <taxon>Rosales</taxon>
        <taxon>Cannabaceae</taxon>
        <taxon>Parasponia</taxon>
    </lineage>
</organism>
<evidence type="ECO:0000256" key="1">
    <source>
        <dbReference type="ARBA" id="ARBA00000822"/>
    </source>
</evidence>
<proteinExistence type="predicted"/>
<dbReference type="PANTHER" id="PTHR22595">
    <property type="entry name" value="CHITINASE-RELATED"/>
    <property type="match status" value="1"/>
</dbReference>
<evidence type="ECO:0000256" key="4">
    <source>
        <dbReference type="ARBA" id="ARBA00022729"/>
    </source>
</evidence>
<feature type="domain" description="Chitin-binding type-1" evidence="14">
    <location>
        <begin position="27"/>
        <end position="70"/>
    </location>
</feature>
<dbReference type="CDD" id="cd00325">
    <property type="entry name" value="chitinase_GH19"/>
    <property type="match status" value="1"/>
</dbReference>
<dbReference type="GO" id="GO:0006032">
    <property type="term" value="P:chitin catabolic process"/>
    <property type="evidence" value="ECO:0007669"/>
    <property type="project" value="UniProtKB-KW"/>
</dbReference>
<dbReference type="GO" id="GO:0000272">
    <property type="term" value="P:polysaccharide catabolic process"/>
    <property type="evidence" value="ECO:0007669"/>
    <property type="project" value="UniProtKB-KW"/>
</dbReference>
<feature type="disulfide bond" evidence="11">
    <location>
        <begin position="173"/>
        <end position="183"/>
    </location>
</feature>
<dbReference type="SMART" id="SM00270">
    <property type="entry name" value="ChtBD1"/>
    <property type="match status" value="1"/>
</dbReference>
<dbReference type="Gene3D" id="1.10.530.10">
    <property type="match status" value="1"/>
</dbReference>
<evidence type="ECO:0000256" key="7">
    <source>
        <dbReference type="ARBA" id="ARBA00023157"/>
    </source>
</evidence>
<keyword evidence="10" id="KW-0624">Polysaccharide degradation</keyword>
<feature type="disulfide bond" evidence="11 12">
    <location>
        <begin position="45"/>
        <end position="59"/>
    </location>
</feature>
<comment type="caution">
    <text evidence="15">The sequence shown here is derived from an EMBL/GenBank/DDBJ whole genome shotgun (WGS) entry which is preliminary data.</text>
</comment>
<dbReference type="Pfam" id="PF00187">
    <property type="entry name" value="Chitin_bind_1"/>
    <property type="match status" value="1"/>
</dbReference>
<evidence type="ECO:0000259" key="14">
    <source>
        <dbReference type="PROSITE" id="PS50941"/>
    </source>
</evidence>
<comment type="caution">
    <text evidence="12">Lacks conserved residue(s) required for the propagation of feature annotation.</text>
</comment>
<evidence type="ECO:0000256" key="5">
    <source>
        <dbReference type="ARBA" id="ARBA00022801"/>
    </source>
</evidence>
<evidence type="ECO:0000256" key="11">
    <source>
        <dbReference type="PIRSR" id="PIRSR001060-2"/>
    </source>
</evidence>
<dbReference type="SUPFAM" id="SSF57016">
    <property type="entry name" value="Plant lectins/antimicrobial peptides"/>
    <property type="match status" value="1"/>
</dbReference>
<dbReference type="PROSITE" id="PS50941">
    <property type="entry name" value="CHIT_BIND_I_2"/>
    <property type="match status" value="1"/>
</dbReference>
<keyword evidence="7 11" id="KW-1015">Disulfide bond</keyword>
<name>A0A2P5AAA0_PARAD</name>
<evidence type="ECO:0000256" key="9">
    <source>
        <dbReference type="ARBA" id="ARBA00023295"/>
    </source>
</evidence>
<dbReference type="CDD" id="cd00035">
    <property type="entry name" value="ChtBD1"/>
    <property type="match status" value="1"/>
</dbReference>
<keyword evidence="4 13" id="KW-0732">Signal</keyword>
<evidence type="ECO:0000256" key="3">
    <source>
        <dbReference type="ARBA" id="ARBA00022669"/>
    </source>
</evidence>
<feature type="disulfide bond" evidence="11 12">
    <location>
        <begin position="64"/>
        <end position="68"/>
    </location>
</feature>
<feature type="disulfide bond" evidence="11">
    <location>
        <begin position="30"/>
        <end position="46"/>
    </location>
</feature>
<evidence type="ECO:0000313" key="16">
    <source>
        <dbReference type="Proteomes" id="UP000237105"/>
    </source>
</evidence>
<feature type="disulfide bond" evidence="11 12">
    <location>
        <begin position="40"/>
        <end position="52"/>
    </location>
</feature>
<comment type="catalytic activity">
    <reaction evidence="1">
        <text>Random endo-hydrolysis of N-acetyl-beta-D-glucosaminide (1-&gt;4)-beta-linkages in chitin and chitodextrins.</text>
        <dbReference type="EC" id="3.2.1.14"/>
    </reaction>
</comment>
<dbReference type="EMBL" id="JXTB01000727">
    <property type="protein sequence ID" value="PON33470.1"/>
    <property type="molecule type" value="Genomic_DNA"/>
</dbReference>
<dbReference type="PIRSF" id="PIRSF001060">
    <property type="entry name" value="Endochitinase"/>
    <property type="match status" value="1"/>
</dbReference>
<keyword evidence="9" id="KW-0326">Glycosidase</keyword>
<protein>
    <recommendedName>
        <fullName evidence="2">chitinase</fullName>
        <ecNumber evidence="2">3.2.1.14</ecNumber>
    </recommendedName>
</protein>
<dbReference type="GO" id="GO:0050832">
    <property type="term" value="P:defense response to fungus"/>
    <property type="evidence" value="ECO:0007669"/>
    <property type="project" value="TreeGrafter"/>
</dbReference>
<feature type="signal peptide" evidence="13">
    <location>
        <begin position="1"/>
        <end position="25"/>
    </location>
</feature>
<evidence type="ECO:0000256" key="8">
    <source>
        <dbReference type="ARBA" id="ARBA00023277"/>
    </source>
</evidence>
<dbReference type="Proteomes" id="UP000237105">
    <property type="component" value="Unassembled WGS sequence"/>
</dbReference>
<dbReference type="PROSITE" id="PS00773">
    <property type="entry name" value="CHITINASE_19_1"/>
    <property type="match status" value="1"/>
</dbReference>
<feature type="chain" id="PRO_5015157393" description="chitinase" evidence="13">
    <location>
        <begin position="26"/>
        <end position="198"/>
    </location>
</feature>
<dbReference type="AlphaFoldDB" id="A0A2P5AAA0"/>
<dbReference type="Gene3D" id="3.30.60.10">
    <property type="entry name" value="Endochitinase-like"/>
    <property type="match status" value="1"/>
</dbReference>
<evidence type="ECO:0000256" key="6">
    <source>
        <dbReference type="ARBA" id="ARBA00023024"/>
    </source>
</evidence>
<dbReference type="SUPFAM" id="SSF53955">
    <property type="entry name" value="Lysozyme-like"/>
    <property type="match status" value="1"/>
</dbReference>
<dbReference type="GO" id="GO:0008061">
    <property type="term" value="F:chitin binding"/>
    <property type="evidence" value="ECO:0007669"/>
    <property type="project" value="UniProtKB-UniRule"/>
</dbReference>
<keyword evidence="16" id="KW-1185">Reference proteome</keyword>
<keyword evidence="5 15" id="KW-0378">Hydrolase</keyword>